<keyword evidence="1" id="KW-0472">Membrane</keyword>
<proteinExistence type="predicted"/>
<protein>
    <submittedName>
        <fullName evidence="3">LytR C-terminal domain-containing protein</fullName>
    </submittedName>
</protein>
<evidence type="ECO:0000259" key="2">
    <source>
        <dbReference type="Pfam" id="PF13399"/>
    </source>
</evidence>
<evidence type="ECO:0000313" key="3">
    <source>
        <dbReference type="EMBL" id="MFD0780887.1"/>
    </source>
</evidence>
<feature type="domain" description="LytR/CpsA/Psr regulator C-terminal" evidence="2">
    <location>
        <begin position="86"/>
        <end position="179"/>
    </location>
</feature>
<organism evidence="3 4">
    <name type="scientific">Microbacterium koreense</name>
    <dbReference type="NCBI Taxonomy" id="323761"/>
    <lineage>
        <taxon>Bacteria</taxon>
        <taxon>Bacillati</taxon>
        <taxon>Actinomycetota</taxon>
        <taxon>Actinomycetes</taxon>
        <taxon>Micrococcales</taxon>
        <taxon>Microbacteriaceae</taxon>
        <taxon>Microbacterium</taxon>
    </lineage>
</organism>
<evidence type="ECO:0000256" key="1">
    <source>
        <dbReference type="SAM" id="Phobius"/>
    </source>
</evidence>
<keyword evidence="4" id="KW-1185">Reference proteome</keyword>
<reference evidence="4" key="1">
    <citation type="journal article" date="2019" name="Int. J. Syst. Evol. Microbiol.">
        <title>The Global Catalogue of Microorganisms (GCM) 10K type strain sequencing project: providing services to taxonomists for standard genome sequencing and annotation.</title>
        <authorList>
            <consortium name="The Broad Institute Genomics Platform"/>
            <consortium name="The Broad Institute Genome Sequencing Center for Infectious Disease"/>
            <person name="Wu L."/>
            <person name="Ma J."/>
        </authorList>
    </citation>
    <scope>NUCLEOTIDE SEQUENCE [LARGE SCALE GENOMIC DNA]</scope>
    <source>
        <strain evidence="4">CCUG 50754</strain>
    </source>
</reference>
<accession>A0ABW2ZQH2</accession>
<evidence type="ECO:0000313" key="4">
    <source>
        <dbReference type="Proteomes" id="UP001597042"/>
    </source>
</evidence>
<keyword evidence="1" id="KW-1133">Transmembrane helix</keyword>
<dbReference type="InterPro" id="IPR027381">
    <property type="entry name" value="LytR/CpsA/Psr_C"/>
</dbReference>
<dbReference type="RefSeq" id="WP_378753721.1">
    <property type="nucleotide sequence ID" value="NZ_JBHSSV010000019.1"/>
</dbReference>
<dbReference type="Pfam" id="PF13399">
    <property type="entry name" value="LytR_C"/>
    <property type="match status" value="1"/>
</dbReference>
<gene>
    <name evidence="3" type="ORF">ACFQZV_06190</name>
</gene>
<dbReference type="Proteomes" id="UP001597042">
    <property type="component" value="Unassembled WGS sequence"/>
</dbReference>
<name>A0ABW2ZQH2_9MICO</name>
<dbReference type="EMBL" id="JBHTIM010000001">
    <property type="protein sequence ID" value="MFD0780887.1"/>
    <property type="molecule type" value="Genomic_DNA"/>
</dbReference>
<sequence>MPKTTYPRDRFDDIPADVGRVGAHRAENPRMRAGVIFLWALIATIVLILIGIFGTLLASGRIVLFPEPTPTPTPTVEVEGVVDTSYDVVILNATPEPGLATQMKATVVAAGWAEDMVQPGEAGSDDFPTTTVYYATADHEAAARGLADVIGGAEIELSEVYVLGDDPEAKQLTIVIGLDRTATPPTPSPTS</sequence>
<comment type="caution">
    <text evidence="3">The sequence shown here is derived from an EMBL/GenBank/DDBJ whole genome shotgun (WGS) entry which is preliminary data.</text>
</comment>
<feature type="transmembrane region" description="Helical" evidence="1">
    <location>
        <begin position="35"/>
        <end position="58"/>
    </location>
</feature>
<keyword evidence="1" id="KW-0812">Transmembrane</keyword>
<dbReference type="Gene3D" id="3.30.70.2390">
    <property type="match status" value="1"/>
</dbReference>